<gene>
    <name evidence="4" type="ORF">EA660_12535</name>
</gene>
<evidence type="ECO:0000259" key="3">
    <source>
        <dbReference type="Pfam" id="PF13369"/>
    </source>
</evidence>
<dbReference type="InterPro" id="IPR032698">
    <property type="entry name" value="SirB1_N"/>
</dbReference>
<feature type="chain" id="PRO_5020665053" description="Protein SirB1 N-terminal domain-containing protein" evidence="2">
    <location>
        <begin position="28"/>
        <end position="334"/>
    </location>
</feature>
<evidence type="ECO:0000313" key="4">
    <source>
        <dbReference type="EMBL" id="TAA24544.1"/>
    </source>
</evidence>
<keyword evidence="2" id="KW-0732">Signal</keyword>
<comment type="similarity">
    <text evidence="1">Belongs to the UPF0162 family.</text>
</comment>
<dbReference type="OrthoDB" id="7605060at2"/>
<evidence type="ECO:0000256" key="1">
    <source>
        <dbReference type="ARBA" id="ARBA00007100"/>
    </source>
</evidence>
<dbReference type="AlphaFoldDB" id="A0A4Q8L8G8"/>
<feature type="signal peptide" evidence="2">
    <location>
        <begin position="1"/>
        <end position="27"/>
    </location>
</feature>
<comment type="caution">
    <text evidence="4">The sequence shown here is derived from an EMBL/GenBank/DDBJ whole genome shotgun (WGS) entry which is preliminary data.</text>
</comment>
<organism evidence="4 5">
    <name type="scientific">Pseudoxanthomonas winnipegensis</name>
    <dbReference type="NCBI Taxonomy" id="2480810"/>
    <lineage>
        <taxon>Bacteria</taxon>
        <taxon>Pseudomonadati</taxon>
        <taxon>Pseudomonadota</taxon>
        <taxon>Gammaproteobacteria</taxon>
        <taxon>Lysobacterales</taxon>
        <taxon>Lysobacteraceae</taxon>
        <taxon>Pseudoxanthomonas</taxon>
    </lineage>
</organism>
<dbReference type="Proteomes" id="UP000292627">
    <property type="component" value="Unassembled WGS sequence"/>
</dbReference>
<reference evidence="4 5" key="1">
    <citation type="submission" date="2019-02" db="EMBL/GenBank/DDBJ databases">
        <title>WGS of Pseudoxanthomonas species novum from clinical isolates.</title>
        <authorList>
            <person name="Bernier A.-M."/>
            <person name="Bernard K."/>
            <person name="Vachon A."/>
        </authorList>
    </citation>
    <scope>NUCLEOTIDE SEQUENCE [LARGE SCALE GENOMIC DNA]</scope>
    <source>
        <strain evidence="4 5">NML171200</strain>
    </source>
</reference>
<dbReference type="EMBL" id="SHMC01000004">
    <property type="protein sequence ID" value="TAA24544.1"/>
    <property type="molecule type" value="Genomic_DNA"/>
</dbReference>
<evidence type="ECO:0000256" key="2">
    <source>
        <dbReference type="SAM" id="SignalP"/>
    </source>
</evidence>
<sequence length="334" mass="37050">MGNSARRRWIACLAGLSLAIALSPACAGAPLAELRAQFAQPDDQVDYATAKLVVDQIIDPATDVNAVRQELDHWEHAVRANVPAGADGRRTLDALLKTLYEPGPWNDGRPFRYDLHDPQGRNPANKRLAVYLATRKGNCVSMPILVAILGRRLGLTITLATAPKHVLAKFADDTQQAWINVEATGGGYKRDDSYIRDTGISQAALDHGIYLRPLYPHESLGVIASTLMEHYARLGDGDAMMEVADLALAANPRDTVAMIWKANAIYLQIQVRYQRVYPRAAEIPPTEVADFHRLQRENHTWFAKAHALGWAETTQDQDARYLQSIEREKARGNQ</sequence>
<name>A0A4Q8L8G8_9GAMM</name>
<proteinExistence type="inferred from homology"/>
<accession>A0A4Q8L8G8</accession>
<evidence type="ECO:0000313" key="5">
    <source>
        <dbReference type="Proteomes" id="UP000292627"/>
    </source>
</evidence>
<feature type="domain" description="Protein SirB1 N-terminal" evidence="3">
    <location>
        <begin position="66"/>
        <end position="185"/>
    </location>
</feature>
<dbReference type="Pfam" id="PF13369">
    <property type="entry name" value="Transglut_core2"/>
    <property type="match status" value="1"/>
</dbReference>
<protein>
    <recommendedName>
        <fullName evidence="3">Protein SirB1 N-terminal domain-containing protein</fullName>
    </recommendedName>
</protein>